<comment type="caution">
    <text evidence="2">The sequence shown here is derived from an EMBL/GenBank/DDBJ whole genome shotgun (WGS) entry which is preliminary data.</text>
</comment>
<feature type="compositionally biased region" description="Basic and acidic residues" evidence="1">
    <location>
        <begin position="163"/>
        <end position="180"/>
    </location>
</feature>
<keyword evidence="3" id="KW-1185">Reference proteome</keyword>
<proteinExistence type="predicted"/>
<accession>A0ABN8QML6</accession>
<reference evidence="2 3" key="1">
    <citation type="submission" date="2022-05" db="EMBL/GenBank/DDBJ databases">
        <authorList>
            <consortium name="Genoscope - CEA"/>
            <person name="William W."/>
        </authorList>
    </citation>
    <scope>NUCLEOTIDE SEQUENCE [LARGE SCALE GENOMIC DNA]</scope>
</reference>
<dbReference type="Proteomes" id="UP001159427">
    <property type="component" value="Unassembled WGS sequence"/>
</dbReference>
<sequence length="180" mass="20807">MNRQRRIRFSALRAKSSKQEVKVFQYNLDNKRQFTPNQAVFVRNFGKGAKWIPGTIFGTVSPRNFEVQVGDIIWKRHEEQLRPRFIPSTLGSELVRAPQLPEQTERLTPVVRERPITTPTLSQPKEATLVLDTPALNSMADAFSSPQDSSVRDSELQASAPEQTERRYPLRERKPPQRFY</sequence>
<dbReference type="EMBL" id="CALNXI010001378">
    <property type="protein sequence ID" value="CAH3166962.1"/>
    <property type="molecule type" value="Genomic_DNA"/>
</dbReference>
<organism evidence="2 3">
    <name type="scientific">Porites evermanni</name>
    <dbReference type="NCBI Taxonomy" id="104178"/>
    <lineage>
        <taxon>Eukaryota</taxon>
        <taxon>Metazoa</taxon>
        <taxon>Cnidaria</taxon>
        <taxon>Anthozoa</taxon>
        <taxon>Hexacorallia</taxon>
        <taxon>Scleractinia</taxon>
        <taxon>Fungiina</taxon>
        <taxon>Poritidae</taxon>
        <taxon>Porites</taxon>
    </lineage>
</organism>
<protein>
    <submittedName>
        <fullName evidence="2">Uncharacterized protein</fullName>
    </submittedName>
</protein>
<evidence type="ECO:0000313" key="2">
    <source>
        <dbReference type="EMBL" id="CAH3166962.1"/>
    </source>
</evidence>
<name>A0ABN8QML6_9CNID</name>
<feature type="region of interest" description="Disordered" evidence="1">
    <location>
        <begin position="139"/>
        <end position="180"/>
    </location>
</feature>
<evidence type="ECO:0000256" key="1">
    <source>
        <dbReference type="SAM" id="MobiDB-lite"/>
    </source>
</evidence>
<evidence type="ECO:0000313" key="3">
    <source>
        <dbReference type="Proteomes" id="UP001159427"/>
    </source>
</evidence>
<gene>
    <name evidence="2" type="ORF">PEVE_00005868</name>
</gene>